<evidence type="ECO:0000256" key="1">
    <source>
        <dbReference type="SAM" id="MobiDB-lite"/>
    </source>
</evidence>
<dbReference type="SUPFAM" id="SSF53474">
    <property type="entry name" value="alpha/beta-Hydrolases"/>
    <property type="match status" value="1"/>
</dbReference>
<dbReference type="GO" id="GO:0006629">
    <property type="term" value="P:lipid metabolic process"/>
    <property type="evidence" value="ECO:0007669"/>
    <property type="project" value="InterPro"/>
</dbReference>
<dbReference type="AlphaFoldDB" id="A0A0E0CI89"/>
<dbReference type="InterPro" id="IPR029058">
    <property type="entry name" value="AB_hydrolase_fold"/>
</dbReference>
<evidence type="ECO:0000313" key="4">
    <source>
        <dbReference type="Proteomes" id="UP000008021"/>
    </source>
</evidence>
<organism evidence="3">
    <name type="scientific">Oryza meridionalis</name>
    <dbReference type="NCBI Taxonomy" id="40149"/>
    <lineage>
        <taxon>Eukaryota</taxon>
        <taxon>Viridiplantae</taxon>
        <taxon>Streptophyta</taxon>
        <taxon>Embryophyta</taxon>
        <taxon>Tracheophyta</taxon>
        <taxon>Spermatophyta</taxon>
        <taxon>Magnoliopsida</taxon>
        <taxon>Liliopsida</taxon>
        <taxon>Poales</taxon>
        <taxon>Poaceae</taxon>
        <taxon>BOP clade</taxon>
        <taxon>Oryzoideae</taxon>
        <taxon>Oryzeae</taxon>
        <taxon>Oryzinae</taxon>
        <taxon>Oryza</taxon>
    </lineage>
</organism>
<dbReference type="InterPro" id="IPR002921">
    <property type="entry name" value="Fungal_lipase-type"/>
</dbReference>
<feature type="domain" description="Fungal lipase-type" evidence="2">
    <location>
        <begin position="152"/>
        <end position="179"/>
    </location>
</feature>
<reference evidence="3" key="2">
    <citation type="submission" date="2018-05" db="EMBL/GenBank/DDBJ databases">
        <title>OmerRS3 (Oryza meridionalis Reference Sequence Version 3).</title>
        <authorList>
            <person name="Zhang J."/>
            <person name="Kudrna D."/>
            <person name="Lee S."/>
            <person name="Talag J."/>
            <person name="Welchert J."/>
            <person name="Wing R.A."/>
        </authorList>
    </citation>
    <scope>NUCLEOTIDE SEQUENCE [LARGE SCALE GENOMIC DNA]</scope>
    <source>
        <strain evidence="3">cv. OR44</strain>
    </source>
</reference>
<evidence type="ECO:0000259" key="2">
    <source>
        <dbReference type="Pfam" id="PF01764"/>
    </source>
</evidence>
<dbReference type="Gene3D" id="3.40.50.1820">
    <property type="entry name" value="alpha/beta hydrolase"/>
    <property type="match status" value="1"/>
</dbReference>
<dbReference type="HOGENOM" id="CLU_1186615_0_0_1"/>
<reference evidence="3" key="1">
    <citation type="submission" date="2015-04" db="UniProtKB">
        <authorList>
            <consortium name="EnsemblPlants"/>
        </authorList>
    </citation>
    <scope>IDENTIFICATION</scope>
</reference>
<sequence>MASAEDGAAGEVKVGRRPSASPAPPHPLPNTTSTPCLARRRPFECPAVEKQPVVVVLGGGGSPGGRDRWPSAMAPLVGSPSHPVITSIIVYTCTCKAKFLLVLTVHSDRTSGILAMALNLLFTATFNVSADENYDDFITGIRNKVANPRHFSRKNVRVTVTGHSLGGTLAQMAAHDITLTLLINLAVGVLSASPRRHLQELAPHSPPLLPPPLGAAVPSPLAPCLCRLAPAAAV</sequence>
<protein>
    <recommendedName>
        <fullName evidence="2">Fungal lipase-type domain-containing protein</fullName>
    </recommendedName>
</protein>
<dbReference type="Gramene" id="OMERI02G10660.1">
    <property type="protein sequence ID" value="OMERI02G10660.1"/>
    <property type="gene ID" value="OMERI02G10660"/>
</dbReference>
<evidence type="ECO:0000313" key="3">
    <source>
        <dbReference type="EnsemblPlants" id="OMERI02G10660.1"/>
    </source>
</evidence>
<dbReference type="EnsemblPlants" id="OMERI02G10660.1">
    <property type="protein sequence ID" value="OMERI02G10660.1"/>
    <property type="gene ID" value="OMERI02G10660"/>
</dbReference>
<name>A0A0E0CI89_9ORYZ</name>
<keyword evidence="4" id="KW-1185">Reference proteome</keyword>
<dbReference type="Pfam" id="PF01764">
    <property type="entry name" value="Lipase_3"/>
    <property type="match status" value="1"/>
</dbReference>
<accession>A0A0E0CI89</accession>
<feature type="region of interest" description="Disordered" evidence="1">
    <location>
        <begin position="1"/>
        <end position="35"/>
    </location>
</feature>
<proteinExistence type="predicted"/>
<dbReference type="Proteomes" id="UP000008021">
    <property type="component" value="Chromosome 2"/>
</dbReference>